<evidence type="ECO:0000313" key="9">
    <source>
        <dbReference type="EMBL" id="TNV77229.1"/>
    </source>
</evidence>
<dbReference type="Pfam" id="PF07970">
    <property type="entry name" value="COPIIcoated_ERV"/>
    <property type="match status" value="1"/>
</dbReference>
<evidence type="ECO:0000256" key="3">
    <source>
        <dbReference type="ARBA" id="ARBA00022692"/>
    </source>
</evidence>
<sequence length="335" mass="38056">MKQSFVRLDIFRKLPKDLTEPTFCGALVSFACTVILAILCMTEVGRYLTIQTKSDMLVDISHHDDRLNINIDIVFPKMPCDVLSLDVQDVMGTHSVDISGSLFKKKITKTGEVVSQASMLEQVQNRMDLLNRVKEEISQEQGCQLKGYFEINRVPGNFHVSSHAYSDILMALMMEGYSFDFSYKINHLSFGRDEQFKIIQRRFPDQGIMNPLDGFSQLAASEQQGDKQVAKNMNSNFYLIAVPSYFTDAGGSRYQVYQLTQNSFTDYNAQQSVLMFNYELSPITVQYQQTKENFFEFIVYICAIVGGIFTVAGIVDSIIHRSVSSLFKQRIGKLS</sequence>
<keyword evidence="10" id="KW-1185">Reference proteome</keyword>
<dbReference type="EMBL" id="RRYP01012264">
    <property type="protein sequence ID" value="TNV77229.1"/>
    <property type="molecule type" value="Genomic_DNA"/>
</dbReference>
<dbReference type="InterPro" id="IPR012936">
    <property type="entry name" value="Erv_C"/>
</dbReference>
<name>A0A8J8NMY8_HALGN</name>
<dbReference type="InterPro" id="IPR039542">
    <property type="entry name" value="Erv_N"/>
</dbReference>
<organism evidence="9 10">
    <name type="scientific">Halteria grandinella</name>
    <dbReference type="NCBI Taxonomy" id="5974"/>
    <lineage>
        <taxon>Eukaryota</taxon>
        <taxon>Sar</taxon>
        <taxon>Alveolata</taxon>
        <taxon>Ciliophora</taxon>
        <taxon>Intramacronucleata</taxon>
        <taxon>Spirotrichea</taxon>
        <taxon>Stichotrichia</taxon>
        <taxon>Sporadotrichida</taxon>
        <taxon>Halteriidae</taxon>
        <taxon>Halteria</taxon>
    </lineage>
</organism>
<reference evidence="9" key="1">
    <citation type="submission" date="2019-06" db="EMBL/GenBank/DDBJ databases">
        <authorList>
            <person name="Zheng W."/>
        </authorList>
    </citation>
    <scope>NUCLEOTIDE SEQUENCE</scope>
    <source>
        <strain evidence="9">QDHG01</strain>
    </source>
</reference>
<evidence type="ECO:0000259" key="8">
    <source>
        <dbReference type="Pfam" id="PF13850"/>
    </source>
</evidence>
<evidence type="ECO:0008006" key="11">
    <source>
        <dbReference type="Google" id="ProtNLM"/>
    </source>
</evidence>
<evidence type="ECO:0000256" key="4">
    <source>
        <dbReference type="ARBA" id="ARBA00022989"/>
    </source>
</evidence>
<dbReference type="AlphaFoldDB" id="A0A8J8NMY8"/>
<evidence type="ECO:0000256" key="5">
    <source>
        <dbReference type="ARBA" id="ARBA00023136"/>
    </source>
</evidence>
<feature type="domain" description="Endoplasmic reticulum vesicle transporter N-terminal" evidence="8">
    <location>
        <begin position="7"/>
        <end position="95"/>
    </location>
</feature>
<dbReference type="InterPro" id="IPR045888">
    <property type="entry name" value="Erv"/>
</dbReference>
<comment type="subcellular location">
    <subcellularLocation>
        <location evidence="1">Membrane</location>
        <topology evidence="1">Multi-pass membrane protein</topology>
    </subcellularLocation>
</comment>
<gene>
    <name evidence="9" type="ORF">FGO68_gene3214</name>
</gene>
<comment type="similarity">
    <text evidence="2">Belongs to the ERGIC family.</text>
</comment>
<evidence type="ECO:0000313" key="10">
    <source>
        <dbReference type="Proteomes" id="UP000785679"/>
    </source>
</evidence>
<dbReference type="Proteomes" id="UP000785679">
    <property type="component" value="Unassembled WGS sequence"/>
</dbReference>
<dbReference type="Pfam" id="PF13850">
    <property type="entry name" value="ERGIC_N"/>
    <property type="match status" value="1"/>
</dbReference>
<protein>
    <recommendedName>
        <fullName evidence="11">Endoplasmic reticulum-Golgi intermediate compartment protein</fullName>
    </recommendedName>
</protein>
<dbReference type="GO" id="GO:0016020">
    <property type="term" value="C:membrane"/>
    <property type="evidence" value="ECO:0007669"/>
    <property type="project" value="UniProtKB-SubCell"/>
</dbReference>
<keyword evidence="5 6" id="KW-0472">Membrane</keyword>
<evidence type="ECO:0000256" key="2">
    <source>
        <dbReference type="ARBA" id="ARBA00005648"/>
    </source>
</evidence>
<feature type="transmembrane region" description="Helical" evidence="6">
    <location>
        <begin position="297"/>
        <end position="319"/>
    </location>
</feature>
<feature type="domain" description="Endoplasmic reticulum vesicle transporter C-terminal" evidence="7">
    <location>
        <begin position="113"/>
        <end position="316"/>
    </location>
</feature>
<dbReference type="PROSITE" id="PS51257">
    <property type="entry name" value="PROKAR_LIPOPROTEIN"/>
    <property type="match status" value="1"/>
</dbReference>
<dbReference type="GO" id="GO:0030134">
    <property type="term" value="C:COPII-coated ER to Golgi transport vesicle"/>
    <property type="evidence" value="ECO:0007669"/>
    <property type="project" value="TreeGrafter"/>
</dbReference>
<proteinExistence type="inferred from homology"/>
<keyword evidence="4 6" id="KW-1133">Transmembrane helix</keyword>
<feature type="transmembrane region" description="Helical" evidence="6">
    <location>
        <begin position="21"/>
        <end position="39"/>
    </location>
</feature>
<dbReference type="PANTHER" id="PTHR10984:SF25">
    <property type="entry name" value="ENDOPLASMIC RETICULUM-GOLGI INTERMEDIATE COMPARTMENT PROTEIN 3"/>
    <property type="match status" value="1"/>
</dbReference>
<keyword evidence="3 6" id="KW-0812">Transmembrane</keyword>
<evidence type="ECO:0000256" key="6">
    <source>
        <dbReference type="SAM" id="Phobius"/>
    </source>
</evidence>
<dbReference type="PANTHER" id="PTHR10984">
    <property type="entry name" value="ENDOPLASMIC RETICULUM-GOLGI INTERMEDIATE COMPARTMENT PROTEIN"/>
    <property type="match status" value="1"/>
</dbReference>
<evidence type="ECO:0000259" key="7">
    <source>
        <dbReference type="Pfam" id="PF07970"/>
    </source>
</evidence>
<accession>A0A8J8NMY8</accession>
<evidence type="ECO:0000256" key="1">
    <source>
        <dbReference type="ARBA" id="ARBA00004141"/>
    </source>
</evidence>
<dbReference type="GO" id="GO:0005783">
    <property type="term" value="C:endoplasmic reticulum"/>
    <property type="evidence" value="ECO:0007669"/>
    <property type="project" value="TreeGrafter"/>
</dbReference>
<comment type="caution">
    <text evidence="9">The sequence shown here is derived from an EMBL/GenBank/DDBJ whole genome shotgun (WGS) entry which is preliminary data.</text>
</comment>
<dbReference type="OrthoDB" id="270930at2759"/>